<dbReference type="PROSITE" id="PS00194">
    <property type="entry name" value="THIOREDOXIN_1"/>
    <property type="match status" value="1"/>
</dbReference>
<dbReference type="PANTHER" id="PTHR42852:SF17">
    <property type="entry name" value="THIOREDOXIN-LIKE PROTEIN HI_1115"/>
    <property type="match status" value="1"/>
</dbReference>
<dbReference type="InterPro" id="IPR050553">
    <property type="entry name" value="Thioredoxin_ResA/DsbE_sf"/>
</dbReference>
<dbReference type="PROSITE" id="PS51352">
    <property type="entry name" value="THIOREDOXIN_2"/>
    <property type="match status" value="1"/>
</dbReference>
<name>A0A7S8FGN6_9BACT</name>
<dbReference type="SUPFAM" id="SSF52833">
    <property type="entry name" value="Thioredoxin-like"/>
    <property type="match status" value="1"/>
</dbReference>
<dbReference type="GO" id="GO:0016209">
    <property type="term" value="F:antioxidant activity"/>
    <property type="evidence" value="ECO:0007669"/>
    <property type="project" value="InterPro"/>
</dbReference>
<keyword evidence="1" id="KW-0676">Redox-active center</keyword>
<gene>
    <name evidence="3" type="ORF">Nkreftii_003258</name>
</gene>
<dbReference type="Pfam" id="PF00578">
    <property type="entry name" value="AhpC-TSA"/>
    <property type="match status" value="1"/>
</dbReference>
<dbReference type="EMBL" id="CP047423">
    <property type="protein sequence ID" value="QPD05484.1"/>
    <property type="molecule type" value="Genomic_DNA"/>
</dbReference>
<proteinExistence type="predicted"/>
<dbReference type="CDD" id="cd02966">
    <property type="entry name" value="TlpA_like_family"/>
    <property type="match status" value="1"/>
</dbReference>
<protein>
    <submittedName>
        <fullName evidence="3">Thiol-disulfide oxidoreductase ResA</fullName>
    </submittedName>
</protein>
<dbReference type="InterPro" id="IPR000866">
    <property type="entry name" value="AhpC/TSA"/>
</dbReference>
<dbReference type="AlphaFoldDB" id="A0A7S8FGN6"/>
<dbReference type="KEGG" id="nkf:Nkreftii_003258"/>
<evidence type="ECO:0000313" key="3">
    <source>
        <dbReference type="EMBL" id="QPD05484.1"/>
    </source>
</evidence>
<dbReference type="InterPro" id="IPR036249">
    <property type="entry name" value="Thioredoxin-like_sf"/>
</dbReference>
<dbReference type="Proteomes" id="UP000593737">
    <property type="component" value="Chromosome"/>
</dbReference>
<evidence type="ECO:0000256" key="1">
    <source>
        <dbReference type="ARBA" id="ARBA00023284"/>
    </source>
</evidence>
<organism evidence="3 4">
    <name type="scientific">Candidatus Nitrospira kreftii</name>
    <dbReference type="NCBI Taxonomy" id="2652173"/>
    <lineage>
        <taxon>Bacteria</taxon>
        <taxon>Pseudomonadati</taxon>
        <taxon>Nitrospirota</taxon>
        <taxon>Nitrospiria</taxon>
        <taxon>Nitrospirales</taxon>
        <taxon>Nitrospiraceae</taxon>
        <taxon>Nitrospira</taxon>
    </lineage>
</organism>
<sequence length="184" mass="20648">MRHHLVAQLLPLLVAGGMVLGPFPGAEPAQSGKGSILERDMVRVGDEAPNFTLRDLTGKVMSLSQFRGKVVLLNFWATWCGPCRVEMPAMEQLYQAFPRREFEILAVSTDSQGAVVTRPFQKQMGFTFPILHDSEYRTGLVYGARTLPITFMLDRQGIVRQKIFGARDWASPEARELIHVLMKS</sequence>
<reference evidence="3 4" key="1">
    <citation type="journal article" date="2020" name="ISME J.">
        <title>Enrichment and physiological characterization of a novel comammox Nitrospira indicates ammonium inhibition of complete nitrification.</title>
        <authorList>
            <person name="Sakoula D."/>
            <person name="Koch H."/>
            <person name="Frank J."/>
            <person name="Jetten M.S.M."/>
            <person name="van Kessel M.A.H.J."/>
            <person name="Lucker S."/>
        </authorList>
    </citation>
    <scope>NUCLEOTIDE SEQUENCE [LARGE SCALE GENOMIC DNA]</scope>
    <source>
        <strain evidence="3">Comreactor17</strain>
    </source>
</reference>
<dbReference type="Gene3D" id="3.40.30.10">
    <property type="entry name" value="Glutaredoxin"/>
    <property type="match status" value="1"/>
</dbReference>
<dbReference type="InterPro" id="IPR013766">
    <property type="entry name" value="Thioredoxin_domain"/>
</dbReference>
<dbReference type="PANTHER" id="PTHR42852">
    <property type="entry name" value="THIOL:DISULFIDE INTERCHANGE PROTEIN DSBE"/>
    <property type="match status" value="1"/>
</dbReference>
<accession>A0A7S8FGN6</accession>
<evidence type="ECO:0000259" key="2">
    <source>
        <dbReference type="PROSITE" id="PS51352"/>
    </source>
</evidence>
<dbReference type="InterPro" id="IPR017937">
    <property type="entry name" value="Thioredoxin_CS"/>
</dbReference>
<dbReference type="GO" id="GO:0016491">
    <property type="term" value="F:oxidoreductase activity"/>
    <property type="evidence" value="ECO:0007669"/>
    <property type="project" value="InterPro"/>
</dbReference>
<evidence type="ECO:0000313" key="4">
    <source>
        <dbReference type="Proteomes" id="UP000593737"/>
    </source>
</evidence>
<feature type="domain" description="Thioredoxin" evidence="2">
    <location>
        <begin position="42"/>
        <end position="183"/>
    </location>
</feature>